<organism evidence="8 9">
    <name type="scientific">Blattabacterium cuenoti STAT</name>
    <dbReference type="NCBI Taxonomy" id="1457030"/>
    <lineage>
        <taxon>Bacteria</taxon>
        <taxon>Pseudomonadati</taxon>
        <taxon>Bacteroidota</taxon>
        <taxon>Flavobacteriia</taxon>
        <taxon>Flavobacteriales</taxon>
        <taxon>Blattabacteriaceae</taxon>
        <taxon>Blattabacterium</taxon>
    </lineage>
</organism>
<dbReference type="InterPro" id="IPR004389">
    <property type="entry name" value="Ribosomal_uL18_bac-type"/>
</dbReference>
<evidence type="ECO:0000313" key="8">
    <source>
        <dbReference type="EMBL" id="BBA17304.1"/>
    </source>
</evidence>
<gene>
    <name evidence="7 8" type="primary">rplR</name>
    <name evidence="8" type="ORF">STAT_386</name>
</gene>
<dbReference type="GO" id="GO:0006412">
    <property type="term" value="P:translation"/>
    <property type="evidence" value="ECO:0007669"/>
    <property type="project" value="UniProtKB-UniRule"/>
</dbReference>
<dbReference type="AlphaFoldDB" id="A0A224AKC3"/>
<name>A0A224AKC3_9FLAO</name>
<evidence type="ECO:0000256" key="3">
    <source>
        <dbReference type="ARBA" id="ARBA00022884"/>
    </source>
</evidence>
<dbReference type="GO" id="GO:0003735">
    <property type="term" value="F:structural constituent of ribosome"/>
    <property type="evidence" value="ECO:0007669"/>
    <property type="project" value="InterPro"/>
</dbReference>
<evidence type="ECO:0000256" key="5">
    <source>
        <dbReference type="ARBA" id="ARBA00023274"/>
    </source>
</evidence>
<dbReference type="PANTHER" id="PTHR12899:SF3">
    <property type="entry name" value="LARGE RIBOSOMAL SUBUNIT PROTEIN UL18M"/>
    <property type="match status" value="1"/>
</dbReference>
<comment type="function">
    <text evidence="7">This is one of the proteins that bind and probably mediate the attachment of the 5S RNA into the large ribosomal subunit, where it forms part of the central protuberance.</text>
</comment>
<dbReference type="InterPro" id="IPR057268">
    <property type="entry name" value="Ribosomal_L18"/>
</dbReference>
<reference evidence="8 9" key="1">
    <citation type="submission" date="2014-06" db="EMBL/GenBank/DDBJ databases">
        <title>Genome sequence of the intracellular symbiont Blattabacterium cuenoti, strain STAT from the wood feeding cockroach Salganea taiwanensis taiwanensis.</title>
        <authorList>
            <person name="Kinjo Y."/>
            <person name="Ohkuma M."/>
            <person name="Tokuda G."/>
        </authorList>
    </citation>
    <scope>NUCLEOTIDE SEQUENCE [LARGE SCALE GENOMIC DNA]</scope>
    <source>
        <strain evidence="8 9">STAT</strain>
    </source>
</reference>
<dbReference type="InterPro" id="IPR005484">
    <property type="entry name" value="Ribosomal_uL18_bac/plant/anim"/>
</dbReference>
<dbReference type="EMBL" id="AP014608">
    <property type="protein sequence ID" value="BBA17304.1"/>
    <property type="molecule type" value="Genomic_DNA"/>
</dbReference>
<comment type="subunit">
    <text evidence="7">Part of the 50S ribosomal subunit; part of the 5S rRNA/L5/L18/L25 subcomplex. Contacts the 5S and 23S rRNAs.</text>
</comment>
<keyword evidence="3 7" id="KW-0694">RNA-binding</keyword>
<dbReference type="SUPFAM" id="SSF53137">
    <property type="entry name" value="Translational machinery components"/>
    <property type="match status" value="1"/>
</dbReference>
<keyword evidence="5 7" id="KW-0687">Ribonucleoprotein</keyword>
<keyword evidence="9" id="KW-1185">Reference proteome</keyword>
<dbReference type="CDD" id="cd00432">
    <property type="entry name" value="Ribosomal_L18_L5e"/>
    <property type="match status" value="1"/>
</dbReference>
<accession>A0A224AKC3</accession>
<comment type="similarity">
    <text evidence="1 7">Belongs to the universal ribosomal protein uL18 family.</text>
</comment>
<dbReference type="NCBIfam" id="TIGR00060">
    <property type="entry name" value="L18_bact"/>
    <property type="match status" value="1"/>
</dbReference>
<evidence type="ECO:0000256" key="1">
    <source>
        <dbReference type="ARBA" id="ARBA00007116"/>
    </source>
</evidence>
<evidence type="ECO:0000313" key="9">
    <source>
        <dbReference type="Proteomes" id="UP000263619"/>
    </source>
</evidence>
<dbReference type="Proteomes" id="UP000263619">
    <property type="component" value="Chromosome"/>
</dbReference>
<dbReference type="HAMAP" id="MF_01337_B">
    <property type="entry name" value="Ribosomal_uL18_B"/>
    <property type="match status" value="1"/>
</dbReference>
<evidence type="ECO:0000256" key="7">
    <source>
        <dbReference type="HAMAP-Rule" id="MF_01337"/>
    </source>
</evidence>
<dbReference type="Pfam" id="PF00861">
    <property type="entry name" value="Ribosomal_L18p"/>
    <property type="match status" value="1"/>
</dbReference>
<dbReference type="RefSeq" id="WP_179947857.1">
    <property type="nucleotide sequence ID" value="NZ_AP014608.1"/>
</dbReference>
<dbReference type="Gene3D" id="3.30.420.100">
    <property type="match status" value="1"/>
</dbReference>
<dbReference type="GO" id="GO:0022625">
    <property type="term" value="C:cytosolic large ribosomal subunit"/>
    <property type="evidence" value="ECO:0007669"/>
    <property type="project" value="TreeGrafter"/>
</dbReference>
<proteinExistence type="inferred from homology"/>
<keyword evidence="2 7" id="KW-0699">rRNA-binding</keyword>
<evidence type="ECO:0000256" key="6">
    <source>
        <dbReference type="ARBA" id="ARBA00035197"/>
    </source>
</evidence>
<sequence length="106" mass="12252">MKKKNKKIFGTQDRPRISVFRSNKEIYAQIIDDLSGTTLVSSSSREKKISKYKKNKIESSYEVGKLLGIRIKELNIQKLVFDKGKYLYHGRIKSLAKGIRKIGLDF</sequence>
<dbReference type="PANTHER" id="PTHR12899">
    <property type="entry name" value="39S RIBOSOMAL PROTEIN L18, MITOCHONDRIAL"/>
    <property type="match status" value="1"/>
</dbReference>
<dbReference type="GO" id="GO:0008097">
    <property type="term" value="F:5S rRNA binding"/>
    <property type="evidence" value="ECO:0007669"/>
    <property type="project" value="TreeGrafter"/>
</dbReference>
<evidence type="ECO:0000256" key="4">
    <source>
        <dbReference type="ARBA" id="ARBA00022980"/>
    </source>
</evidence>
<evidence type="ECO:0000256" key="2">
    <source>
        <dbReference type="ARBA" id="ARBA00022730"/>
    </source>
</evidence>
<keyword evidence="4 7" id="KW-0689">Ribosomal protein</keyword>
<protein>
    <recommendedName>
        <fullName evidence="6 7">Large ribosomal subunit protein uL18</fullName>
    </recommendedName>
</protein>